<comment type="function">
    <text evidence="6">Component of the NuA4 histone acetyltransferase complex which is involved in transcriptional activation of selected genes principally by acetylation of nucleosomal histone H4 and H2A. The NuA4 complex is also involved in DNA repair. Involved in gene silencing by neighboring heterochromatin, blockage of the silencing spreading along the chromosome, and required for cell cycle progression through G2/M.</text>
</comment>
<evidence type="ECO:0000256" key="1">
    <source>
        <dbReference type="ARBA" id="ARBA00004123"/>
    </source>
</evidence>
<name>A0A194V1V7_CYTMA</name>
<dbReference type="InterPro" id="IPR024943">
    <property type="entry name" value="Enhancer_polycomb"/>
</dbReference>
<dbReference type="GO" id="GO:0006357">
    <property type="term" value="P:regulation of transcription by RNA polymerase II"/>
    <property type="evidence" value="ECO:0007669"/>
    <property type="project" value="InterPro"/>
</dbReference>
<feature type="compositionally biased region" description="Basic and acidic residues" evidence="8">
    <location>
        <begin position="480"/>
        <end position="493"/>
    </location>
</feature>
<reference evidence="11" key="1">
    <citation type="submission" date="2014-12" db="EMBL/GenBank/DDBJ databases">
        <title>Genome Sequence of Valsa Canker Pathogens Uncovers a Specific Adaption of Colonization on Woody Bark.</title>
        <authorList>
            <person name="Yin Z."/>
            <person name="Liu H."/>
            <person name="Gao X."/>
            <person name="Li Z."/>
            <person name="Song N."/>
            <person name="Ke X."/>
            <person name="Dai Q."/>
            <person name="Wu Y."/>
            <person name="Sun Y."/>
            <person name="Xu J.-R."/>
            <person name="Kang Z.K."/>
            <person name="Wang L."/>
            <person name="Huang L."/>
        </authorList>
    </citation>
    <scope>NUCLEOTIDE SEQUENCE [LARGE SCALE GENOMIC DNA]</scope>
    <source>
        <strain evidence="11">SXYL134</strain>
    </source>
</reference>
<dbReference type="Proteomes" id="UP000078576">
    <property type="component" value="Unassembled WGS sequence"/>
</dbReference>
<keyword evidence="4 7" id="KW-0804">Transcription</keyword>
<keyword evidence="3 7" id="KW-0805">Transcription regulation</keyword>
<comment type="subcellular location">
    <subcellularLocation>
        <location evidence="1 7">Nucleus</location>
    </subcellularLocation>
</comment>
<dbReference type="PANTHER" id="PTHR14898">
    <property type="entry name" value="ENHANCER OF POLYCOMB"/>
    <property type="match status" value="1"/>
</dbReference>
<proteinExistence type="inferred from homology"/>
<keyword evidence="11" id="KW-1185">Reference proteome</keyword>
<comment type="similarity">
    <text evidence="2 7">Belongs to the enhancer of polycomb family.</text>
</comment>
<dbReference type="GO" id="GO:0035267">
    <property type="term" value="C:NuA4 histone acetyltransferase complex"/>
    <property type="evidence" value="ECO:0007669"/>
    <property type="project" value="InterPro"/>
</dbReference>
<dbReference type="Pfam" id="PF10513">
    <property type="entry name" value="EPL1"/>
    <property type="match status" value="1"/>
</dbReference>
<sequence length="573" mass="65374">MATRKVRVKKLNVKQPLSILKEEEIDRTEYEHLTQELQVATGVEAGEENEYHLQVLLKTAGQKADNEIPVPPPQETTGSVSFDELYPRKYSETASYVRFSQTVEECIEQGAPSYDMTEDDDEFLKDYNARRPAAQRLSEDDFEKIMDVFEDSAAHQTPFAAVDKTILPYDNMVYGINGLPDSAKLLTYAKEIYGHWKNRRLALGNGPLHATLKFETHQDSDDMDPYVCFRRREVRQTRKTRARDVQSADKLKRLRRELEDGRQLILLSHERELQKRDLLRLDKHIFEKRAQVKEMKVRLGIKGDDNDLINQKEPPKKKPSEVPAAQRPTGPGAIRLQQPRPLGSTEMDLLHLEQKLARQNEDLRNDILTKIQNHHNWNRNHVDLTKGPLPPAPSPSIQPGFRAAQAQYLLTPPASSASAESMEEPTPMDLDDGVPSALFHFKGAPVEEDHPPQMVAYRRRIGRLNRLWIDRRPMKAVVSAKDKAESDRWKYDQDDSEDEQPVYEVDPYDTRCIRFRASIPLSNQDPRRHPRPLAQAQLEAQAAANAAIQAAANGLPHPLGPPKPPPPVQKQES</sequence>
<feature type="region of interest" description="Disordered" evidence="8">
    <location>
        <begin position="303"/>
        <end position="339"/>
    </location>
</feature>
<evidence type="ECO:0000256" key="5">
    <source>
        <dbReference type="ARBA" id="ARBA00023242"/>
    </source>
</evidence>
<evidence type="ECO:0000259" key="9">
    <source>
        <dbReference type="Pfam" id="PF10513"/>
    </source>
</evidence>
<protein>
    <recommendedName>
        <fullName evidence="7">Enhancer of polycomb-like protein</fullName>
    </recommendedName>
</protein>
<keyword evidence="5 7" id="KW-0539">Nucleus</keyword>
<evidence type="ECO:0000256" key="7">
    <source>
        <dbReference type="RuleBase" id="RU361124"/>
    </source>
</evidence>
<dbReference type="STRING" id="694573.A0A194V1V7"/>
<dbReference type="InterPro" id="IPR019542">
    <property type="entry name" value="Enhancer_polycomb-like_N"/>
</dbReference>
<accession>A0A194V1V7</accession>
<evidence type="ECO:0000313" key="11">
    <source>
        <dbReference type="Proteomes" id="UP000078576"/>
    </source>
</evidence>
<dbReference type="OrthoDB" id="435275at2759"/>
<evidence type="ECO:0000256" key="8">
    <source>
        <dbReference type="SAM" id="MobiDB-lite"/>
    </source>
</evidence>
<feature type="domain" description="Enhancer of polycomb-like N-terminal" evidence="9">
    <location>
        <begin position="7"/>
        <end position="151"/>
    </location>
</feature>
<feature type="compositionally biased region" description="Low complexity" evidence="8">
    <location>
        <begin position="534"/>
        <end position="557"/>
    </location>
</feature>
<feature type="region of interest" description="Disordered" evidence="8">
    <location>
        <begin position="479"/>
        <end position="500"/>
    </location>
</feature>
<evidence type="ECO:0000256" key="6">
    <source>
        <dbReference type="ARBA" id="ARBA00025513"/>
    </source>
</evidence>
<evidence type="ECO:0000256" key="3">
    <source>
        <dbReference type="ARBA" id="ARBA00023015"/>
    </source>
</evidence>
<feature type="region of interest" description="Disordered" evidence="8">
    <location>
        <begin position="519"/>
        <end position="573"/>
    </location>
</feature>
<organism evidence="10 11">
    <name type="scientific">Cytospora mali</name>
    <name type="common">Apple Valsa canker fungus</name>
    <name type="synonym">Valsa mali</name>
    <dbReference type="NCBI Taxonomy" id="578113"/>
    <lineage>
        <taxon>Eukaryota</taxon>
        <taxon>Fungi</taxon>
        <taxon>Dikarya</taxon>
        <taxon>Ascomycota</taxon>
        <taxon>Pezizomycotina</taxon>
        <taxon>Sordariomycetes</taxon>
        <taxon>Sordariomycetidae</taxon>
        <taxon>Diaporthales</taxon>
        <taxon>Cytosporaceae</taxon>
        <taxon>Cytospora</taxon>
    </lineage>
</organism>
<evidence type="ECO:0000256" key="4">
    <source>
        <dbReference type="ARBA" id="ARBA00023163"/>
    </source>
</evidence>
<dbReference type="AlphaFoldDB" id="A0A194V1V7"/>
<gene>
    <name evidence="10" type="ORF">VP1G_05204</name>
</gene>
<evidence type="ECO:0000313" key="10">
    <source>
        <dbReference type="EMBL" id="KUI57899.1"/>
    </source>
</evidence>
<dbReference type="EMBL" id="KN714706">
    <property type="protein sequence ID" value="KUI57899.1"/>
    <property type="molecule type" value="Genomic_DNA"/>
</dbReference>
<evidence type="ECO:0000256" key="2">
    <source>
        <dbReference type="ARBA" id="ARBA00008035"/>
    </source>
</evidence>
<dbReference type="GO" id="GO:0005634">
    <property type="term" value="C:nucleus"/>
    <property type="evidence" value="ECO:0007669"/>
    <property type="project" value="UniProtKB-SubCell"/>
</dbReference>
<feature type="compositionally biased region" description="Pro residues" evidence="8">
    <location>
        <begin position="558"/>
        <end position="573"/>
    </location>
</feature>